<dbReference type="AlphaFoldDB" id="A0AAC8TG99"/>
<dbReference type="Pfam" id="PF02630">
    <property type="entry name" value="SCO1-SenC"/>
    <property type="match status" value="1"/>
</dbReference>
<evidence type="ECO:0000256" key="2">
    <source>
        <dbReference type="ARBA" id="ARBA00023008"/>
    </source>
</evidence>
<evidence type="ECO:0000313" key="7">
    <source>
        <dbReference type="EMBL" id="AKJ04858.1"/>
    </source>
</evidence>
<dbReference type="EMBL" id="QUMU01000001">
    <property type="protein sequence ID" value="REG37097.1"/>
    <property type="molecule type" value="Genomic_DNA"/>
</dbReference>
<dbReference type="PANTHER" id="PTHR12151:SF25">
    <property type="entry name" value="LINALOOL DEHYDRATASE_ISOMERASE DOMAIN-CONTAINING PROTEIN"/>
    <property type="match status" value="1"/>
</dbReference>
<sequence length="211" mass="22604">MKTRPHGVALALLLAGSVAMAGEQGAAVAPARSEPARKLVIPDEQLVDQDGRPVRLYSDLMKGRVVAVNFVFTTCSTICSPMTAVFSRLQKELGERLGKDVYLISISLDPAADTPERLARYAGKFDRREGWTFVTGPAERVQRALTALGGAVATKESHTPVVLLGNEATGEWTRAYGLSAPTQLAGQLEALLSRNPKAPRKNPPSTARNTP</sequence>
<evidence type="ECO:0000256" key="5">
    <source>
        <dbReference type="SAM" id="SignalP"/>
    </source>
</evidence>
<name>A0AAC8TG99_9BACT</name>
<evidence type="ECO:0000313" key="10">
    <source>
        <dbReference type="Proteomes" id="UP000256345"/>
    </source>
</evidence>
<dbReference type="Proteomes" id="UP000035579">
    <property type="component" value="Chromosome"/>
</dbReference>
<dbReference type="InterPro" id="IPR003782">
    <property type="entry name" value="SCO1/SenC"/>
</dbReference>
<organism evidence="7 9">
    <name type="scientific">Archangium gephyra</name>
    <dbReference type="NCBI Taxonomy" id="48"/>
    <lineage>
        <taxon>Bacteria</taxon>
        <taxon>Pseudomonadati</taxon>
        <taxon>Myxococcota</taxon>
        <taxon>Myxococcia</taxon>
        <taxon>Myxococcales</taxon>
        <taxon>Cystobacterineae</taxon>
        <taxon>Archangiaceae</taxon>
        <taxon>Archangium</taxon>
    </lineage>
</organism>
<evidence type="ECO:0000313" key="8">
    <source>
        <dbReference type="EMBL" id="REG37097.1"/>
    </source>
</evidence>
<dbReference type="PANTHER" id="PTHR12151">
    <property type="entry name" value="ELECTRON TRANSPORT PROTIN SCO1/SENC FAMILY MEMBER"/>
    <property type="match status" value="1"/>
</dbReference>
<feature type="binding site" evidence="3">
    <location>
        <position position="75"/>
    </location>
    <ligand>
        <name>Cu cation</name>
        <dbReference type="ChEBI" id="CHEBI:23378"/>
    </ligand>
</feature>
<feature type="disulfide bond" description="Redox-active" evidence="4">
    <location>
        <begin position="75"/>
        <end position="79"/>
    </location>
</feature>
<gene>
    <name evidence="7" type="ORF">AA314_06484</name>
    <name evidence="8" type="ORF">ATI61_10173</name>
</gene>
<dbReference type="KEGG" id="age:AA314_06484"/>
<dbReference type="CDD" id="cd02968">
    <property type="entry name" value="SCO"/>
    <property type="match status" value="1"/>
</dbReference>
<accession>A0AAC8TG99</accession>
<dbReference type="Gene3D" id="3.40.30.10">
    <property type="entry name" value="Glutaredoxin"/>
    <property type="match status" value="1"/>
</dbReference>
<feature type="chain" id="PRO_5042054858" evidence="5">
    <location>
        <begin position="22"/>
        <end position="211"/>
    </location>
</feature>
<keyword evidence="4" id="KW-1015">Disulfide bond</keyword>
<keyword evidence="2 3" id="KW-0186">Copper</keyword>
<dbReference type="RefSeq" id="WP_047858545.1">
    <property type="nucleotide sequence ID" value="NZ_CP011509.1"/>
</dbReference>
<feature type="signal peptide" evidence="5">
    <location>
        <begin position="1"/>
        <end position="21"/>
    </location>
</feature>
<feature type="domain" description="Thioredoxin" evidence="6">
    <location>
        <begin position="35"/>
        <end position="186"/>
    </location>
</feature>
<dbReference type="GO" id="GO:0046872">
    <property type="term" value="F:metal ion binding"/>
    <property type="evidence" value="ECO:0007669"/>
    <property type="project" value="UniProtKB-KW"/>
</dbReference>
<evidence type="ECO:0000259" key="6">
    <source>
        <dbReference type="PROSITE" id="PS51352"/>
    </source>
</evidence>
<dbReference type="InterPro" id="IPR013766">
    <property type="entry name" value="Thioredoxin_domain"/>
</dbReference>
<evidence type="ECO:0000256" key="4">
    <source>
        <dbReference type="PIRSR" id="PIRSR603782-2"/>
    </source>
</evidence>
<comment type="similarity">
    <text evidence="1">Belongs to the SCO1/2 family.</text>
</comment>
<evidence type="ECO:0000256" key="3">
    <source>
        <dbReference type="PIRSR" id="PIRSR603782-1"/>
    </source>
</evidence>
<protein>
    <submittedName>
        <fullName evidence="7">Cytochrome oxidase biogenesis protein Sco1/SenC/PrrC, putative copper metallochaperone</fullName>
    </submittedName>
    <submittedName>
        <fullName evidence="8">Protein SCO1/2</fullName>
    </submittedName>
</protein>
<proteinExistence type="inferred from homology"/>
<dbReference type="EMBL" id="CP011509">
    <property type="protein sequence ID" value="AKJ04858.1"/>
    <property type="molecule type" value="Genomic_DNA"/>
</dbReference>
<dbReference type="SUPFAM" id="SSF52833">
    <property type="entry name" value="Thioredoxin-like"/>
    <property type="match status" value="1"/>
</dbReference>
<feature type="binding site" evidence="3">
    <location>
        <position position="79"/>
    </location>
    <ligand>
        <name>Cu cation</name>
        <dbReference type="ChEBI" id="CHEBI:23378"/>
    </ligand>
</feature>
<keyword evidence="10" id="KW-1185">Reference proteome</keyword>
<reference evidence="8 10" key="2">
    <citation type="submission" date="2018-08" db="EMBL/GenBank/DDBJ databases">
        <title>Genomic Encyclopedia of Archaeal and Bacterial Type Strains, Phase II (KMG-II): from individual species to whole genera.</title>
        <authorList>
            <person name="Goeker M."/>
        </authorList>
    </citation>
    <scope>NUCLEOTIDE SEQUENCE [LARGE SCALE GENOMIC DNA]</scope>
    <source>
        <strain evidence="8 10">DSM 2261</strain>
    </source>
</reference>
<evidence type="ECO:0000313" key="9">
    <source>
        <dbReference type="Proteomes" id="UP000035579"/>
    </source>
</evidence>
<evidence type="ECO:0000256" key="1">
    <source>
        <dbReference type="ARBA" id="ARBA00010996"/>
    </source>
</evidence>
<keyword evidence="3" id="KW-0479">Metal-binding</keyword>
<dbReference type="Proteomes" id="UP000256345">
    <property type="component" value="Unassembled WGS sequence"/>
</dbReference>
<keyword evidence="5" id="KW-0732">Signal</keyword>
<dbReference type="PROSITE" id="PS51352">
    <property type="entry name" value="THIOREDOXIN_2"/>
    <property type="match status" value="1"/>
</dbReference>
<dbReference type="InterPro" id="IPR036249">
    <property type="entry name" value="Thioredoxin-like_sf"/>
</dbReference>
<reference evidence="7 9" key="1">
    <citation type="submission" date="2015-05" db="EMBL/GenBank/DDBJ databases">
        <title>Genome assembly of Archangium gephyra DSM 2261.</title>
        <authorList>
            <person name="Sharma G."/>
            <person name="Subramanian S."/>
        </authorList>
    </citation>
    <scope>NUCLEOTIDE SEQUENCE [LARGE SCALE GENOMIC DNA]</scope>
    <source>
        <strain evidence="7 9">DSM 2261</strain>
    </source>
</reference>